<reference evidence="3" key="2">
    <citation type="submission" date="2020-05" db="UniProtKB">
        <authorList>
            <consortium name="EnsemblMetazoa"/>
        </authorList>
    </citation>
    <scope>IDENTIFICATION</scope>
</reference>
<dbReference type="AlphaFoldDB" id="A0A084VG51"/>
<dbReference type="EMBL" id="KE524806">
    <property type="protein sequence ID" value="KFB36945.1"/>
    <property type="molecule type" value="Genomic_DNA"/>
</dbReference>
<evidence type="ECO:0000313" key="3">
    <source>
        <dbReference type="EnsemblMetazoa" id="ASIC004119-PA"/>
    </source>
</evidence>
<feature type="region of interest" description="Disordered" evidence="1">
    <location>
        <begin position="1"/>
        <end position="29"/>
    </location>
</feature>
<gene>
    <name evidence="2" type="ORF">ZHAS_00004119</name>
</gene>
<evidence type="ECO:0000313" key="4">
    <source>
        <dbReference type="Proteomes" id="UP000030765"/>
    </source>
</evidence>
<proteinExistence type="predicted"/>
<protein>
    <submittedName>
        <fullName evidence="2 3">Uncharacterized protein</fullName>
    </submittedName>
</protein>
<organism evidence="2">
    <name type="scientific">Anopheles sinensis</name>
    <name type="common">Mosquito</name>
    <dbReference type="NCBI Taxonomy" id="74873"/>
    <lineage>
        <taxon>Eukaryota</taxon>
        <taxon>Metazoa</taxon>
        <taxon>Ecdysozoa</taxon>
        <taxon>Arthropoda</taxon>
        <taxon>Hexapoda</taxon>
        <taxon>Insecta</taxon>
        <taxon>Pterygota</taxon>
        <taxon>Neoptera</taxon>
        <taxon>Endopterygota</taxon>
        <taxon>Diptera</taxon>
        <taxon>Nematocera</taxon>
        <taxon>Culicoidea</taxon>
        <taxon>Culicidae</taxon>
        <taxon>Anophelinae</taxon>
        <taxon>Anopheles</taxon>
    </lineage>
</organism>
<accession>A0A084VG51</accession>
<dbReference type="VEuPathDB" id="VectorBase:ASIC004119"/>
<reference evidence="2 4" key="1">
    <citation type="journal article" date="2014" name="BMC Genomics">
        <title>Genome sequence of Anopheles sinensis provides insight into genetics basis of mosquito competence for malaria parasites.</title>
        <authorList>
            <person name="Zhou D."/>
            <person name="Zhang D."/>
            <person name="Ding G."/>
            <person name="Shi L."/>
            <person name="Hou Q."/>
            <person name="Ye Y."/>
            <person name="Xu Y."/>
            <person name="Zhou H."/>
            <person name="Xiong C."/>
            <person name="Li S."/>
            <person name="Yu J."/>
            <person name="Hong S."/>
            <person name="Yu X."/>
            <person name="Zou P."/>
            <person name="Chen C."/>
            <person name="Chang X."/>
            <person name="Wang W."/>
            <person name="Lv Y."/>
            <person name="Sun Y."/>
            <person name="Ma L."/>
            <person name="Shen B."/>
            <person name="Zhu C."/>
        </authorList>
    </citation>
    <scope>NUCLEOTIDE SEQUENCE [LARGE SCALE GENOMIC DNA]</scope>
</reference>
<dbReference type="Proteomes" id="UP000030765">
    <property type="component" value="Unassembled WGS sequence"/>
</dbReference>
<sequence>MVLPMGRWSARDKTTTRQPVGFSDAGRQVPPKTVMKTHQIEVSFRGLVSPDHLGHIGWDPHPPACGPQLTLLGHATKCVMALSVDCHRFQSARQSIRSFIVVP</sequence>
<evidence type="ECO:0000313" key="2">
    <source>
        <dbReference type="EMBL" id="KFB36945.1"/>
    </source>
</evidence>
<evidence type="ECO:0000256" key="1">
    <source>
        <dbReference type="SAM" id="MobiDB-lite"/>
    </source>
</evidence>
<dbReference type="EnsemblMetazoa" id="ASIC004119-RA">
    <property type="protein sequence ID" value="ASIC004119-PA"/>
    <property type="gene ID" value="ASIC004119"/>
</dbReference>
<keyword evidence="4" id="KW-1185">Reference proteome</keyword>
<dbReference type="EMBL" id="ATLV01012651">
    <property type="status" value="NOT_ANNOTATED_CDS"/>
    <property type="molecule type" value="Genomic_DNA"/>
</dbReference>
<name>A0A084VG51_ANOSI</name>